<reference evidence="1 2" key="1">
    <citation type="submission" date="2021-03" db="EMBL/GenBank/DDBJ databases">
        <title>Sequencing the genomes of 1000 actinobacteria strains.</title>
        <authorList>
            <person name="Klenk H.-P."/>
        </authorList>
    </citation>
    <scope>NUCLEOTIDE SEQUENCE [LARGE SCALE GENOMIC DNA]</scope>
    <source>
        <strain evidence="1 2">DSM 18824</strain>
    </source>
</reference>
<keyword evidence="2" id="KW-1185">Reference proteome</keyword>
<protein>
    <submittedName>
        <fullName evidence="1">Uncharacterized protein</fullName>
    </submittedName>
</protein>
<comment type="caution">
    <text evidence="1">The sequence shown here is derived from an EMBL/GenBank/DDBJ whole genome shotgun (WGS) entry which is preliminary data.</text>
</comment>
<gene>
    <name evidence="1" type="ORF">JOF29_000706</name>
</gene>
<accession>A0ABS4UDC9</accession>
<dbReference type="RefSeq" id="WP_245357430.1">
    <property type="nucleotide sequence ID" value="NZ_JAGINT010000001.1"/>
</dbReference>
<proteinExistence type="predicted"/>
<name>A0ABS4UDC9_9ACTN</name>
<sequence length="58" mass="6215">MPEEALTTSCTGPDRLGPADDAYPLLLEGIALKSLLRTKVRRAGDRRTSSTRTGADRG</sequence>
<evidence type="ECO:0000313" key="2">
    <source>
        <dbReference type="Proteomes" id="UP000755585"/>
    </source>
</evidence>
<organism evidence="1 2">
    <name type="scientific">Kribbella aluminosa</name>
    <dbReference type="NCBI Taxonomy" id="416017"/>
    <lineage>
        <taxon>Bacteria</taxon>
        <taxon>Bacillati</taxon>
        <taxon>Actinomycetota</taxon>
        <taxon>Actinomycetes</taxon>
        <taxon>Propionibacteriales</taxon>
        <taxon>Kribbellaceae</taxon>
        <taxon>Kribbella</taxon>
    </lineage>
</organism>
<dbReference type="Proteomes" id="UP000755585">
    <property type="component" value="Unassembled WGS sequence"/>
</dbReference>
<evidence type="ECO:0000313" key="1">
    <source>
        <dbReference type="EMBL" id="MBP2349623.1"/>
    </source>
</evidence>
<dbReference type="EMBL" id="JAGINT010000001">
    <property type="protein sequence ID" value="MBP2349623.1"/>
    <property type="molecule type" value="Genomic_DNA"/>
</dbReference>